<keyword evidence="4 5" id="KW-0472">Membrane</keyword>
<evidence type="ECO:0000256" key="4">
    <source>
        <dbReference type="ARBA" id="ARBA00023136"/>
    </source>
</evidence>
<proteinExistence type="predicted"/>
<reference evidence="7" key="1">
    <citation type="journal article" date="2020" name="mSystems">
        <title>Genome- and Community-Level Interaction Insights into Carbon Utilization and Element Cycling Functions of Hydrothermarchaeota in Hydrothermal Sediment.</title>
        <authorList>
            <person name="Zhou Z."/>
            <person name="Liu Y."/>
            <person name="Xu W."/>
            <person name="Pan J."/>
            <person name="Luo Z.H."/>
            <person name="Li M."/>
        </authorList>
    </citation>
    <scope>NUCLEOTIDE SEQUENCE [LARGE SCALE GENOMIC DNA]</scope>
    <source>
        <strain evidence="7">SpSt-906</strain>
    </source>
</reference>
<sequence length="218" mass="25131">MNTINIFLSPRRYFTNLKEKREWLLPLFIVLISALLVSFVSRKFLTFEEIAERMRERGLGEEQIDRVKSFYHSPMSLIVSSFSVIFTTVIFILLFSLILNLSLPLFGQEGNFGLTFSLVANSFLISALGNIIRIILMFLKRSPSVVTNLSLLLPATLKKTLLFSFFSHLDIFLIWQIALLGFGLNLTYELKGKQGYYLVFGLYLLWVIFATLFFRARG</sequence>
<gene>
    <name evidence="7" type="ORF">ENX07_04565</name>
</gene>
<feature type="transmembrane region" description="Helical" evidence="5">
    <location>
        <begin position="76"/>
        <end position="98"/>
    </location>
</feature>
<dbReference type="InterPro" id="IPR006977">
    <property type="entry name" value="Yip1_dom"/>
</dbReference>
<evidence type="ECO:0000259" key="6">
    <source>
        <dbReference type="Pfam" id="PF04893"/>
    </source>
</evidence>
<name>A0A7C3UPK5_UNCW3</name>
<dbReference type="AlphaFoldDB" id="A0A7C3UPK5"/>
<evidence type="ECO:0000256" key="2">
    <source>
        <dbReference type="ARBA" id="ARBA00022692"/>
    </source>
</evidence>
<dbReference type="Pfam" id="PF04893">
    <property type="entry name" value="Yip1"/>
    <property type="match status" value="1"/>
</dbReference>
<feature type="transmembrane region" description="Helical" evidence="5">
    <location>
        <begin position="160"/>
        <end position="184"/>
    </location>
</feature>
<feature type="transmembrane region" description="Helical" evidence="5">
    <location>
        <begin position="196"/>
        <end position="214"/>
    </location>
</feature>
<dbReference type="GO" id="GO:0016020">
    <property type="term" value="C:membrane"/>
    <property type="evidence" value="ECO:0007669"/>
    <property type="project" value="UniProtKB-SubCell"/>
</dbReference>
<keyword evidence="3 5" id="KW-1133">Transmembrane helix</keyword>
<evidence type="ECO:0000256" key="1">
    <source>
        <dbReference type="ARBA" id="ARBA00004141"/>
    </source>
</evidence>
<comment type="caution">
    <text evidence="7">The sequence shown here is derived from an EMBL/GenBank/DDBJ whole genome shotgun (WGS) entry which is preliminary data.</text>
</comment>
<evidence type="ECO:0000256" key="3">
    <source>
        <dbReference type="ARBA" id="ARBA00022989"/>
    </source>
</evidence>
<evidence type="ECO:0000313" key="7">
    <source>
        <dbReference type="EMBL" id="HGE99325.1"/>
    </source>
</evidence>
<comment type="subcellular location">
    <subcellularLocation>
        <location evidence="1">Membrane</location>
        <topology evidence="1">Multi-pass membrane protein</topology>
    </subcellularLocation>
</comment>
<feature type="domain" description="Yip1" evidence="6">
    <location>
        <begin position="5"/>
        <end position="211"/>
    </location>
</feature>
<feature type="transmembrane region" description="Helical" evidence="5">
    <location>
        <begin position="23"/>
        <end position="45"/>
    </location>
</feature>
<accession>A0A7C3UPK5</accession>
<feature type="transmembrane region" description="Helical" evidence="5">
    <location>
        <begin position="118"/>
        <end position="139"/>
    </location>
</feature>
<evidence type="ECO:0000256" key="5">
    <source>
        <dbReference type="SAM" id="Phobius"/>
    </source>
</evidence>
<organism evidence="7">
    <name type="scientific">candidate division WOR-3 bacterium</name>
    <dbReference type="NCBI Taxonomy" id="2052148"/>
    <lineage>
        <taxon>Bacteria</taxon>
        <taxon>Bacteria division WOR-3</taxon>
    </lineage>
</organism>
<keyword evidence="2 5" id="KW-0812">Transmembrane</keyword>
<dbReference type="EMBL" id="DTMQ01000031">
    <property type="protein sequence ID" value="HGE99325.1"/>
    <property type="molecule type" value="Genomic_DNA"/>
</dbReference>
<protein>
    <submittedName>
        <fullName evidence="7">YIP1 family protein</fullName>
    </submittedName>
</protein>